<dbReference type="Gene3D" id="3.90.190.20">
    <property type="entry name" value="Mur ligase, C-terminal domain"/>
    <property type="match status" value="1"/>
</dbReference>
<keyword evidence="4" id="KW-0547">Nucleotide-binding</keyword>
<proteinExistence type="inferred from homology"/>
<dbReference type="SUPFAM" id="SSF53623">
    <property type="entry name" value="MurD-like peptide ligases, catalytic domain"/>
    <property type="match status" value="1"/>
</dbReference>
<keyword evidence="5" id="KW-0067">ATP-binding</keyword>
<dbReference type="PANTHER" id="PTHR11136:SF0">
    <property type="entry name" value="DIHYDROFOLATE SYNTHETASE-RELATED"/>
    <property type="match status" value="1"/>
</dbReference>
<dbReference type="GO" id="GO:0005524">
    <property type="term" value="F:ATP binding"/>
    <property type="evidence" value="ECO:0007669"/>
    <property type="project" value="UniProtKB-KW"/>
</dbReference>
<dbReference type="PANTHER" id="PTHR11136">
    <property type="entry name" value="FOLYLPOLYGLUTAMATE SYNTHASE-RELATED"/>
    <property type="match status" value="1"/>
</dbReference>
<evidence type="ECO:0000256" key="4">
    <source>
        <dbReference type="ARBA" id="ARBA00022741"/>
    </source>
</evidence>
<dbReference type="GO" id="GO:0005737">
    <property type="term" value="C:cytoplasm"/>
    <property type="evidence" value="ECO:0007669"/>
    <property type="project" value="TreeGrafter"/>
</dbReference>
<dbReference type="GO" id="GO:0046872">
    <property type="term" value="F:metal ion binding"/>
    <property type="evidence" value="ECO:0007669"/>
    <property type="project" value="UniProtKB-KW"/>
</dbReference>
<evidence type="ECO:0000256" key="2">
    <source>
        <dbReference type="ARBA" id="ARBA00022598"/>
    </source>
</evidence>
<dbReference type="GO" id="GO:0004326">
    <property type="term" value="F:tetrahydrofolylpolyglutamate synthase activity"/>
    <property type="evidence" value="ECO:0007669"/>
    <property type="project" value="InterPro"/>
</dbReference>
<accession>A0A382YRD9</accession>
<dbReference type="AlphaFoldDB" id="A0A382YRD9"/>
<gene>
    <name evidence="8" type="ORF">METZ01_LOCUS438720</name>
</gene>
<dbReference type="SUPFAM" id="SSF53244">
    <property type="entry name" value="MurD-like peptide ligases, peptide-binding domain"/>
    <property type="match status" value="1"/>
</dbReference>
<evidence type="ECO:0000256" key="6">
    <source>
        <dbReference type="ARBA" id="ARBA00022842"/>
    </source>
</evidence>
<keyword evidence="2" id="KW-0436">Ligase</keyword>
<dbReference type="InterPro" id="IPR004101">
    <property type="entry name" value="Mur_ligase_C"/>
</dbReference>
<name>A0A382YRD9_9ZZZZ</name>
<organism evidence="8">
    <name type="scientific">marine metagenome</name>
    <dbReference type="NCBI Taxonomy" id="408172"/>
    <lineage>
        <taxon>unclassified sequences</taxon>
        <taxon>metagenomes</taxon>
        <taxon>ecological metagenomes</taxon>
    </lineage>
</organism>
<keyword evidence="6" id="KW-0460">Magnesium</keyword>
<comment type="similarity">
    <text evidence="1">Belongs to the folylpolyglutamate synthase family.</text>
</comment>
<dbReference type="InterPro" id="IPR036615">
    <property type="entry name" value="Mur_ligase_C_dom_sf"/>
</dbReference>
<evidence type="ECO:0000259" key="7">
    <source>
        <dbReference type="Pfam" id="PF02875"/>
    </source>
</evidence>
<dbReference type="GO" id="GO:0008841">
    <property type="term" value="F:dihydrofolate synthase activity"/>
    <property type="evidence" value="ECO:0007669"/>
    <property type="project" value="TreeGrafter"/>
</dbReference>
<evidence type="ECO:0000313" key="8">
    <source>
        <dbReference type="EMBL" id="SVD85866.1"/>
    </source>
</evidence>
<evidence type="ECO:0000256" key="5">
    <source>
        <dbReference type="ARBA" id="ARBA00022840"/>
    </source>
</evidence>
<dbReference type="Gene3D" id="3.40.1190.10">
    <property type="entry name" value="Mur-like, catalytic domain"/>
    <property type="match status" value="1"/>
</dbReference>
<keyword evidence="3" id="KW-0479">Metal-binding</keyword>
<dbReference type="InterPro" id="IPR036565">
    <property type="entry name" value="Mur-like_cat_sf"/>
</dbReference>
<dbReference type="InterPro" id="IPR001645">
    <property type="entry name" value="Folylpolyglutamate_synth"/>
</dbReference>
<protein>
    <recommendedName>
        <fullName evidence="7">Mur ligase C-terminal domain-containing protein</fullName>
    </recommendedName>
</protein>
<evidence type="ECO:0000256" key="3">
    <source>
        <dbReference type="ARBA" id="ARBA00022723"/>
    </source>
</evidence>
<dbReference type="EMBL" id="UINC01177962">
    <property type="protein sequence ID" value="SVD85866.1"/>
    <property type="molecule type" value="Genomic_DNA"/>
</dbReference>
<feature type="non-terminal residue" evidence="8">
    <location>
        <position position="1"/>
    </location>
</feature>
<dbReference type="Pfam" id="PF02875">
    <property type="entry name" value="Mur_ligase_C"/>
    <property type="match status" value="1"/>
</dbReference>
<evidence type="ECO:0000256" key="1">
    <source>
        <dbReference type="ARBA" id="ARBA00008276"/>
    </source>
</evidence>
<sequence>LHVKTPIRNYEFKLPLLGIHQTENALTAICAIETIKELGYLIDEDSVETGLSRVCWPGRFEVLKTSGPILIVDGAHNPYSMERLVETVNDHMDNSKVIVVFGATGGHDLANMLGPLKLLEPVLIPVSSRHPKSIQSEIVSKASLNCDIVTSKAFGSVSEGLDHAFRLAGRNDLILGTGSLSVVAEVSEVIKEISPEIYPNLP</sequence>
<reference evidence="8" key="1">
    <citation type="submission" date="2018-05" db="EMBL/GenBank/DDBJ databases">
        <authorList>
            <person name="Lanie J.A."/>
            <person name="Ng W.-L."/>
            <person name="Kazmierczak K.M."/>
            <person name="Andrzejewski T.M."/>
            <person name="Davidsen T.M."/>
            <person name="Wayne K.J."/>
            <person name="Tettelin H."/>
            <person name="Glass J.I."/>
            <person name="Rusch D."/>
            <person name="Podicherti R."/>
            <person name="Tsui H.-C.T."/>
            <person name="Winkler M.E."/>
        </authorList>
    </citation>
    <scope>NUCLEOTIDE SEQUENCE</scope>
</reference>
<feature type="domain" description="Mur ligase C-terminal" evidence="7">
    <location>
        <begin position="58"/>
        <end position="179"/>
    </location>
</feature>